<dbReference type="InterPro" id="IPR023346">
    <property type="entry name" value="Lysozyme-like_dom_sf"/>
</dbReference>
<evidence type="ECO:0000313" key="4">
    <source>
        <dbReference type="EMBL" id="KAA9028962.1"/>
    </source>
</evidence>
<accession>A0A5J5I0G1</accession>
<sequence>MRDSLRSSVLSLLLGLTAITGGSVAIAPAQAQDSADFRAYLESLRPKARAMGIRDATLDSVFPTLTINPRVVQLDQSQPGGGAYSPIPNFEPYRRQHVDAARISRGRVAYQANRSRLARIEAETGVPEEIMVAIYGHETNYGSYTGDFDLIRSLATLAHEGRRRALFEPELLATLKMLDNGVPRSRLVGSWAGATGYPQFLPSVYLRIAKDGDGDGKADIWTSEADALASIANYFVQSGWRKGQPWGVAVSVPASFNRASVAAKTDPARCPRVFNRHSRWLTMAEWRKLGLFPNSGVWPADGVMATLLEPDGPGKTAYLLTSNYRAILDYNCSNFYALSVGLLADAVKQ</sequence>
<dbReference type="Proteomes" id="UP000325933">
    <property type="component" value="Unassembled WGS sequence"/>
</dbReference>
<feature type="chain" id="PRO_5023821569" evidence="1">
    <location>
        <begin position="32"/>
        <end position="349"/>
    </location>
</feature>
<dbReference type="PANTHER" id="PTHR30163:SF8">
    <property type="entry name" value="LYTIC MUREIN TRANSGLYCOSYLASE"/>
    <property type="match status" value="1"/>
</dbReference>
<dbReference type="Gene3D" id="1.10.530.10">
    <property type="match status" value="1"/>
</dbReference>
<feature type="signal peptide" evidence="1">
    <location>
        <begin position="1"/>
        <end position="31"/>
    </location>
</feature>
<keyword evidence="6" id="KW-1185">Reference proteome</keyword>
<dbReference type="EMBL" id="VYQB01000008">
    <property type="protein sequence ID" value="KAA9016391.1"/>
    <property type="molecule type" value="Genomic_DNA"/>
</dbReference>
<feature type="domain" description="Transglycosylase SLT" evidence="2">
    <location>
        <begin position="37"/>
        <end position="345"/>
    </location>
</feature>
<dbReference type="RefSeq" id="WP_120250136.1">
    <property type="nucleotide sequence ID" value="NZ_VYQB01000008.1"/>
</dbReference>
<name>A0A5J5I0G1_9SPHN</name>
<evidence type="ECO:0000313" key="5">
    <source>
        <dbReference type="Proteomes" id="UP000325933"/>
    </source>
</evidence>
<evidence type="ECO:0000313" key="6">
    <source>
        <dbReference type="Proteomes" id="UP000326364"/>
    </source>
</evidence>
<dbReference type="SUPFAM" id="SSF53955">
    <property type="entry name" value="Lysozyme-like"/>
    <property type="match status" value="1"/>
</dbReference>
<proteinExistence type="predicted"/>
<dbReference type="NCBIfam" id="TIGR02283">
    <property type="entry name" value="MltB_2"/>
    <property type="match status" value="1"/>
</dbReference>
<dbReference type="InterPro" id="IPR043426">
    <property type="entry name" value="MltB-like"/>
</dbReference>
<evidence type="ECO:0000259" key="2">
    <source>
        <dbReference type="Pfam" id="PF13406"/>
    </source>
</evidence>
<protein>
    <submittedName>
        <fullName evidence="4">Lytic murein transglycosylase</fullName>
    </submittedName>
</protein>
<dbReference type="Gene3D" id="1.10.8.350">
    <property type="entry name" value="Bacterial muramidase"/>
    <property type="match status" value="1"/>
</dbReference>
<dbReference type="EMBL" id="VYQA01000009">
    <property type="protein sequence ID" value="KAA9028962.1"/>
    <property type="molecule type" value="Genomic_DNA"/>
</dbReference>
<dbReference type="PANTHER" id="PTHR30163">
    <property type="entry name" value="MEMBRANE-BOUND LYTIC MUREIN TRANSGLYCOSYLASE B"/>
    <property type="match status" value="1"/>
</dbReference>
<dbReference type="InterPro" id="IPR031304">
    <property type="entry name" value="SLT_2"/>
</dbReference>
<dbReference type="Proteomes" id="UP000326364">
    <property type="component" value="Unassembled WGS sequence"/>
</dbReference>
<reference evidence="5 6" key="1">
    <citation type="submission" date="2019-09" db="EMBL/GenBank/DDBJ databases">
        <authorList>
            <person name="Feng G."/>
        </authorList>
    </citation>
    <scope>NUCLEOTIDE SEQUENCE [LARGE SCALE GENOMIC DNA]</scope>
    <source>
        <strain evidence="4 5">KACC 19283</strain>
        <strain evidence="3 6">KACC 19284</strain>
    </source>
</reference>
<comment type="caution">
    <text evidence="4">The sequence shown here is derived from an EMBL/GenBank/DDBJ whole genome shotgun (WGS) entry which is preliminary data.</text>
</comment>
<dbReference type="AlphaFoldDB" id="A0A5J5I0G1"/>
<evidence type="ECO:0000256" key="1">
    <source>
        <dbReference type="SAM" id="SignalP"/>
    </source>
</evidence>
<gene>
    <name evidence="4" type="ORF">F4U95_13665</name>
    <name evidence="3" type="ORF">F4U96_12535</name>
</gene>
<dbReference type="InterPro" id="IPR011970">
    <property type="entry name" value="MltB_2"/>
</dbReference>
<dbReference type="GO" id="GO:0008933">
    <property type="term" value="F:peptidoglycan lytic transglycosylase activity"/>
    <property type="evidence" value="ECO:0007669"/>
    <property type="project" value="TreeGrafter"/>
</dbReference>
<organism evidence="4 5">
    <name type="scientific">Sphingobium limneticum</name>
    <dbReference type="NCBI Taxonomy" id="1007511"/>
    <lineage>
        <taxon>Bacteria</taxon>
        <taxon>Pseudomonadati</taxon>
        <taxon>Pseudomonadota</taxon>
        <taxon>Alphaproteobacteria</taxon>
        <taxon>Sphingomonadales</taxon>
        <taxon>Sphingomonadaceae</taxon>
        <taxon>Sphingobium</taxon>
    </lineage>
</organism>
<dbReference type="Pfam" id="PF13406">
    <property type="entry name" value="SLT_2"/>
    <property type="match status" value="1"/>
</dbReference>
<keyword evidence="1" id="KW-0732">Signal</keyword>
<dbReference type="GO" id="GO:0009253">
    <property type="term" value="P:peptidoglycan catabolic process"/>
    <property type="evidence" value="ECO:0007669"/>
    <property type="project" value="TreeGrafter"/>
</dbReference>
<evidence type="ECO:0000313" key="3">
    <source>
        <dbReference type="EMBL" id="KAA9016391.1"/>
    </source>
</evidence>